<reference evidence="4" key="1">
    <citation type="journal article" date="2019" name="Int. J. Syst. Evol. Microbiol.">
        <title>The Global Catalogue of Microorganisms (GCM) 10K type strain sequencing project: providing services to taxonomists for standard genome sequencing and annotation.</title>
        <authorList>
            <consortium name="The Broad Institute Genomics Platform"/>
            <consortium name="The Broad Institute Genome Sequencing Center for Infectious Disease"/>
            <person name="Wu L."/>
            <person name="Ma J."/>
        </authorList>
    </citation>
    <scope>NUCLEOTIDE SEQUENCE [LARGE SCALE GENOMIC DNA]</scope>
    <source>
        <strain evidence="4">JCM 10977</strain>
    </source>
</reference>
<dbReference type="InterPro" id="IPR006015">
    <property type="entry name" value="Universal_stress_UspA"/>
</dbReference>
<dbReference type="CDD" id="cd00293">
    <property type="entry name" value="USP-like"/>
    <property type="match status" value="1"/>
</dbReference>
<dbReference type="SUPFAM" id="SSF52402">
    <property type="entry name" value="Adenine nucleotide alpha hydrolases-like"/>
    <property type="match status" value="2"/>
</dbReference>
<dbReference type="InterPro" id="IPR006016">
    <property type="entry name" value="UspA"/>
</dbReference>
<dbReference type="Proteomes" id="UP001500542">
    <property type="component" value="Unassembled WGS sequence"/>
</dbReference>
<evidence type="ECO:0000256" key="1">
    <source>
        <dbReference type="ARBA" id="ARBA00008791"/>
    </source>
</evidence>
<dbReference type="EMBL" id="BAAAHK010000003">
    <property type="protein sequence ID" value="GAA0927781.1"/>
    <property type="molecule type" value="Genomic_DNA"/>
</dbReference>
<dbReference type="InterPro" id="IPR014729">
    <property type="entry name" value="Rossmann-like_a/b/a_fold"/>
</dbReference>
<name>A0ABP3ZVK2_9ACTN</name>
<evidence type="ECO:0000313" key="3">
    <source>
        <dbReference type="EMBL" id="GAA0927781.1"/>
    </source>
</evidence>
<feature type="domain" description="UspA" evidence="2">
    <location>
        <begin position="6"/>
        <end position="137"/>
    </location>
</feature>
<organism evidence="3 4">
    <name type="scientific">Kribbella koreensis</name>
    <dbReference type="NCBI Taxonomy" id="57909"/>
    <lineage>
        <taxon>Bacteria</taxon>
        <taxon>Bacillati</taxon>
        <taxon>Actinomycetota</taxon>
        <taxon>Actinomycetes</taxon>
        <taxon>Propionibacteriales</taxon>
        <taxon>Kribbellaceae</taxon>
        <taxon>Kribbella</taxon>
    </lineage>
</organism>
<evidence type="ECO:0000259" key="2">
    <source>
        <dbReference type="Pfam" id="PF00582"/>
    </source>
</evidence>
<protein>
    <submittedName>
        <fullName evidence="3">Universal stress protein</fullName>
    </submittedName>
</protein>
<comment type="similarity">
    <text evidence="1">Belongs to the universal stress protein A family.</text>
</comment>
<comment type="caution">
    <text evidence="3">The sequence shown here is derived from an EMBL/GenBank/DDBJ whole genome shotgun (WGS) entry which is preliminary data.</text>
</comment>
<keyword evidence="4" id="KW-1185">Reference proteome</keyword>
<dbReference type="Pfam" id="PF00582">
    <property type="entry name" value="Usp"/>
    <property type="match status" value="2"/>
</dbReference>
<evidence type="ECO:0000313" key="4">
    <source>
        <dbReference type="Proteomes" id="UP001500542"/>
    </source>
</evidence>
<sequence length="292" mass="31316">MTTRAPICVGVDASWQQSGAMDWALREAHLRGLPVQAVHVVEEKQPNGPFFATPGADTATKRLVADVDDYLAGHDETAGHSAGSITGRPAAALVKAARSAEMLVVGRRGAGTISRLLIGSTAEAISHLAEGPVVIVPDRWQPQYAGAPIVVGVDEEEAIDTALEFAAKAAAERKAPLRLVRIWDLPVMYTWDAASITDQYDGWIEEKDQRLQAIADEWRIKYPELTIETETRRGHPVAGLIAAAEETKAELLVLGGRKHNRLAAALLGSTARGVLHHAPCPVAVVHEPGDQH</sequence>
<dbReference type="PANTHER" id="PTHR46268:SF6">
    <property type="entry name" value="UNIVERSAL STRESS PROTEIN UP12"/>
    <property type="match status" value="1"/>
</dbReference>
<proteinExistence type="inferred from homology"/>
<dbReference type="Gene3D" id="3.40.50.620">
    <property type="entry name" value="HUPs"/>
    <property type="match status" value="2"/>
</dbReference>
<dbReference type="PRINTS" id="PR01438">
    <property type="entry name" value="UNVRSLSTRESS"/>
</dbReference>
<dbReference type="RefSeq" id="WP_343965035.1">
    <property type="nucleotide sequence ID" value="NZ_BAAAHK010000003.1"/>
</dbReference>
<gene>
    <name evidence="3" type="ORF">GCM10009554_08910</name>
</gene>
<accession>A0ABP3ZVK2</accession>
<dbReference type="PANTHER" id="PTHR46268">
    <property type="entry name" value="STRESS RESPONSE PROTEIN NHAX"/>
    <property type="match status" value="1"/>
</dbReference>
<feature type="domain" description="UspA" evidence="2">
    <location>
        <begin position="148"/>
        <end position="286"/>
    </location>
</feature>